<organism evidence="1 2">
    <name type="scientific">Chamaesiphon minutus (strain ATCC 27169 / PCC 6605)</name>
    <dbReference type="NCBI Taxonomy" id="1173020"/>
    <lineage>
        <taxon>Bacteria</taxon>
        <taxon>Bacillati</taxon>
        <taxon>Cyanobacteriota</taxon>
        <taxon>Cyanophyceae</taxon>
        <taxon>Gomontiellales</taxon>
        <taxon>Chamaesiphonaceae</taxon>
        <taxon>Chamaesiphon</taxon>
    </lineage>
</organism>
<dbReference type="EMBL" id="CP003600">
    <property type="protein sequence ID" value="AFY93231.1"/>
    <property type="molecule type" value="Genomic_DNA"/>
</dbReference>
<dbReference type="AlphaFoldDB" id="K9UFN4"/>
<reference evidence="1 2" key="1">
    <citation type="submission" date="2012-05" db="EMBL/GenBank/DDBJ databases">
        <title>Finished chromosome of genome of Chamaesiphon sp. PCC 6605.</title>
        <authorList>
            <consortium name="US DOE Joint Genome Institute"/>
            <person name="Gugger M."/>
            <person name="Coursin T."/>
            <person name="Rippka R."/>
            <person name="Tandeau De Marsac N."/>
            <person name="Huntemann M."/>
            <person name="Wei C.-L."/>
            <person name="Han J."/>
            <person name="Detter J.C."/>
            <person name="Han C."/>
            <person name="Tapia R."/>
            <person name="Chen A."/>
            <person name="Kyrpides N."/>
            <person name="Mavromatis K."/>
            <person name="Markowitz V."/>
            <person name="Szeto E."/>
            <person name="Ivanova N."/>
            <person name="Pagani I."/>
            <person name="Pati A."/>
            <person name="Goodwin L."/>
            <person name="Nordberg H.P."/>
            <person name="Cantor M.N."/>
            <person name="Hua S.X."/>
            <person name="Woyke T."/>
            <person name="Kerfeld C.A."/>
        </authorList>
    </citation>
    <scope>NUCLEOTIDE SEQUENCE [LARGE SCALE GENOMIC DNA]</scope>
    <source>
        <strain evidence="2">ATCC 27169 / PCC 6605</strain>
    </source>
</reference>
<gene>
    <name evidence="1" type="ORF">Cha6605_2145</name>
</gene>
<dbReference type="RefSeq" id="WP_015159386.1">
    <property type="nucleotide sequence ID" value="NC_019697.1"/>
</dbReference>
<proteinExistence type="predicted"/>
<keyword evidence="2" id="KW-1185">Reference proteome</keyword>
<evidence type="ECO:0000313" key="2">
    <source>
        <dbReference type="Proteomes" id="UP000010366"/>
    </source>
</evidence>
<sequence length="47" mass="5204">MGKRTLVIGDVPWVHQLLKVYVSKLFSLSYGIASLDVHGANPQDRPP</sequence>
<dbReference type="HOGENOM" id="CLU_3166106_0_0_3"/>
<dbReference type="eggNOG" id="COG0449">
    <property type="taxonomic scope" value="Bacteria"/>
</dbReference>
<name>K9UFN4_CHAP6</name>
<protein>
    <submittedName>
        <fullName evidence="1">Uncharacterized protein</fullName>
    </submittedName>
</protein>
<dbReference type="KEGG" id="cmp:Cha6605_2145"/>
<dbReference type="Proteomes" id="UP000010366">
    <property type="component" value="Chromosome"/>
</dbReference>
<dbReference type="STRING" id="1173020.Cha6605_2145"/>
<evidence type="ECO:0000313" key="1">
    <source>
        <dbReference type="EMBL" id="AFY93231.1"/>
    </source>
</evidence>
<accession>K9UFN4</accession>